<dbReference type="SUPFAM" id="SSF52266">
    <property type="entry name" value="SGNH hydrolase"/>
    <property type="match status" value="1"/>
</dbReference>
<evidence type="ECO:0000256" key="1">
    <source>
        <dbReference type="SAM" id="SignalP"/>
    </source>
</evidence>
<keyword evidence="1" id="KW-0732">Signal</keyword>
<accession>A0ABW2Y6Q6</accession>
<protein>
    <submittedName>
        <fullName evidence="3">SGNH/GDSL hydrolase family protein</fullName>
    </submittedName>
</protein>
<dbReference type="InterPro" id="IPR036514">
    <property type="entry name" value="SGNH_hydro_sf"/>
</dbReference>
<reference evidence="4" key="1">
    <citation type="journal article" date="2019" name="Int. J. Syst. Evol. Microbiol.">
        <title>The Global Catalogue of Microorganisms (GCM) 10K type strain sequencing project: providing services to taxonomists for standard genome sequencing and annotation.</title>
        <authorList>
            <consortium name="The Broad Institute Genomics Platform"/>
            <consortium name="The Broad Institute Genome Sequencing Center for Infectious Disease"/>
            <person name="Wu L."/>
            <person name="Ma J."/>
        </authorList>
    </citation>
    <scope>NUCLEOTIDE SEQUENCE [LARGE SCALE GENOMIC DNA]</scope>
    <source>
        <strain evidence="4">CCUG 55585</strain>
    </source>
</reference>
<keyword evidence="3" id="KW-0378">Hydrolase</keyword>
<feature type="signal peptide" evidence="1">
    <location>
        <begin position="1"/>
        <end position="24"/>
    </location>
</feature>
<proteinExistence type="predicted"/>
<dbReference type="Gene3D" id="3.40.50.1110">
    <property type="entry name" value="SGNH hydrolase"/>
    <property type="match status" value="1"/>
</dbReference>
<comment type="caution">
    <text evidence="3">The sequence shown here is derived from an EMBL/GenBank/DDBJ whole genome shotgun (WGS) entry which is preliminary data.</text>
</comment>
<dbReference type="InterPro" id="IPR013830">
    <property type="entry name" value="SGNH_hydro"/>
</dbReference>
<dbReference type="Pfam" id="PF13472">
    <property type="entry name" value="Lipase_GDSL_2"/>
    <property type="match status" value="1"/>
</dbReference>
<evidence type="ECO:0000259" key="2">
    <source>
        <dbReference type="Pfam" id="PF13472"/>
    </source>
</evidence>
<evidence type="ECO:0000313" key="3">
    <source>
        <dbReference type="EMBL" id="MFD0724239.1"/>
    </source>
</evidence>
<dbReference type="Proteomes" id="UP001597110">
    <property type="component" value="Unassembled WGS sequence"/>
</dbReference>
<organism evidence="3 4">
    <name type="scientific">Lysobacter brunescens</name>
    <dbReference type="NCBI Taxonomy" id="262323"/>
    <lineage>
        <taxon>Bacteria</taxon>
        <taxon>Pseudomonadati</taxon>
        <taxon>Pseudomonadota</taxon>
        <taxon>Gammaproteobacteria</taxon>
        <taxon>Lysobacterales</taxon>
        <taxon>Lysobacteraceae</taxon>
        <taxon>Lysobacter</taxon>
    </lineage>
</organism>
<sequence length="249" mass="26427">MTTIVPALAAVIAASVATTTAASAAHQTQAKDDARSGYLALGDSYTIGEGVDDADRWPMQLARGLREAGIALDDPRIIATTGWTTDELSAALDAVEPLGDDWALVSLLIGVNNQYRGRPVDDYVPEFTALLDRAIAYARGDARSVIVLSIPDWGVTPFAFAGSFDSEVIAEALDAYNAAAARICAARGVAFVDITPVSRERGADTDMLVEDALHPSAAMYAEWTARALPVARRLLSEPRTDTRTEASTE</sequence>
<dbReference type="RefSeq" id="WP_386821912.1">
    <property type="nucleotide sequence ID" value="NZ_JBHTIF010000001.1"/>
</dbReference>
<feature type="chain" id="PRO_5045299879" evidence="1">
    <location>
        <begin position="25"/>
        <end position="249"/>
    </location>
</feature>
<evidence type="ECO:0000313" key="4">
    <source>
        <dbReference type="Proteomes" id="UP001597110"/>
    </source>
</evidence>
<feature type="domain" description="SGNH hydrolase-type esterase" evidence="2">
    <location>
        <begin position="40"/>
        <end position="221"/>
    </location>
</feature>
<name>A0ABW2Y6Q6_9GAMM</name>
<dbReference type="EMBL" id="JBHTIF010000001">
    <property type="protein sequence ID" value="MFD0724239.1"/>
    <property type="molecule type" value="Genomic_DNA"/>
</dbReference>
<dbReference type="GO" id="GO:0016787">
    <property type="term" value="F:hydrolase activity"/>
    <property type="evidence" value="ECO:0007669"/>
    <property type="project" value="UniProtKB-KW"/>
</dbReference>
<gene>
    <name evidence="3" type="ORF">ACFQ0E_01375</name>
</gene>
<keyword evidence="4" id="KW-1185">Reference proteome</keyword>